<dbReference type="Proteomes" id="UP000536509">
    <property type="component" value="Unassembled WGS sequence"/>
</dbReference>
<proteinExistence type="predicted"/>
<feature type="non-terminal residue" evidence="2">
    <location>
        <position position="206"/>
    </location>
</feature>
<feature type="non-terminal residue" evidence="2">
    <location>
        <position position="1"/>
    </location>
</feature>
<organism evidence="2 3">
    <name type="scientific">Flavobacterium rivulicola</name>
    <dbReference type="NCBI Taxonomy" id="2732161"/>
    <lineage>
        <taxon>Bacteria</taxon>
        <taxon>Pseudomonadati</taxon>
        <taxon>Bacteroidota</taxon>
        <taxon>Flavobacteriia</taxon>
        <taxon>Flavobacteriales</taxon>
        <taxon>Flavobacteriaceae</taxon>
        <taxon>Flavobacterium</taxon>
    </lineage>
</organism>
<sequence length="206" mass="21070">TTNGNCAGSYSVTRTWTATDACGNSSTASQTINVQDVTAPVITTQASNIIAECDGNGNELALYTWLTNNGGATATDECSPVTWSNNFSEIANDCSAAVTVVFTATDECGNTASSSATFTINDTQNPVAPEAPANVTVACATDIPANVSLTATDNCSNEITVQGVDTTTQGNCPNSFSVTRTWTFTDACGNSSSVSQTITVSDTIAP</sequence>
<name>A0A7Y3RB83_9FLAO</name>
<accession>A0A7Y3RB83</accession>
<dbReference type="Gene3D" id="2.60.40.10">
    <property type="entry name" value="Immunoglobulins"/>
    <property type="match status" value="1"/>
</dbReference>
<dbReference type="Pfam" id="PF23237">
    <property type="entry name" value="HYR_4C"/>
    <property type="match status" value="1"/>
</dbReference>
<gene>
    <name evidence="2" type="ORF">HKT18_13710</name>
</gene>
<protein>
    <recommendedName>
        <fullName evidence="1">HYR-like domain-containing protein</fullName>
    </recommendedName>
</protein>
<evidence type="ECO:0000313" key="2">
    <source>
        <dbReference type="EMBL" id="NNT73271.1"/>
    </source>
</evidence>
<dbReference type="AlphaFoldDB" id="A0A7Y3RB83"/>
<dbReference type="InterPro" id="IPR057078">
    <property type="entry name" value="HYR-4C"/>
</dbReference>
<keyword evidence="3" id="KW-1185">Reference proteome</keyword>
<dbReference type="InterPro" id="IPR013783">
    <property type="entry name" value="Ig-like_fold"/>
</dbReference>
<evidence type="ECO:0000313" key="3">
    <source>
        <dbReference type="Proteomes" id="UP000536509"/>
    </source>
</evidence>
<feature type="domain" description="HYR-like" evidence="1">
    <location>
        <begin position="129"/>
        <end position="200"/>
    </location>
</feature>
<evidence type="ECO:0000259" key="1">
    <source>
        <dbReference type="Pfam" id="PF23237"/>
    </source>
</evidence>
<dbReference type="EMBL" id="JABEVX010000022">
    <property type="protein sequence ID" value="NNT73271.1"/>
    <property type="molecule type" value="Genomic_DNA"/>
</dbReference>
<comment type="caution">
    <text evidence="2">The sequence shown here is derived from an EMBL/GenBank/DDBJ whole genome shotgun (WGS) entry which is preliminary data.</text>
</comment>
<reference evidence="2 3" key="1">
    <citation type="submission" date="2020-05" db="EMBL/GenBank/DDBJ databases">
        <title>Draft genome of Flavobacterium sp. IMCC34852.</title>
        <authorList>
            <person name="Song J."/>
            <person name="Cho J.-C."/>
        </authorList>
    </citation>
    <scope>NUCLEOTIDE SEQUENCE [LARGE SCALE GENOMIC DNA]</scope>
    <source>
        <strain evidence="2 3">IMCC34852</strain>
    </source>
</reference>